<dbReference type="Proteomes" id="UP000282184">
    <property type="component" value="Unassembled WGS sequence"/>
</dbReference>
<name>A0A3S0K3Z0_9BACT</name>
<evidence type="ECO:0000313" key="2">
    <source>
        <dbReference type="EMBL" id="RTQ48233.1"/>
    </source>
</evidence>
<dbReference type="Gene3D" id="1.50.10.10">
    <property type="match status" value="1"/>
</dbReference>
<dbReference type="AlphaFoldDB" id="A0A3S0K3Z0"/>
<evidence type="ECO:0000256" key="1">
    <source>
        <dbReference type="ARBA" id="ARBA00022801"/>
    </source>
</evidence>
<dbReference type="PANTHER" id="PTHR33886">
    <property type="entry name" value="UNSATURATED RHAMNOGALACTURONAN HYDROLASE (EUROFUNG)"/>
    <property type="match status" value="1"/>
</dbReference>
<evidence type="ECO:0000313" key="3">
    <source>
        <dbReference type="Proteomes" id="UP000282184"/>
    </source>
</evidence>
<organism evidence="2 3">
    <name type="scientific">Hymenobacter gummosus</name>
    <dbReference type="NCBI Taxonomy" id="1776032"/>
    <lineage>
        <taxon>Bacteria</taxon>
        <taxon>Pseudomonadati</taxon>
        <taxon>Bacteroidota</taxon>
        <taxon>Cytophagia</taxon>
        <taxon>Cytophagales</taxon>
        <taxon>Hymenobacteraceae</taxon>
        <taxon>Hymenobacter</taxon>
    </lineage>
</organism>
<dbReference type="SUPFAM" id="SSF48208">
    <property type="entry name" value="Six-hairpin glycosidases"/>
    <property type="match status" value="1"/>
</dbReference>
<accession>A0A3S0K3Z0</accession>
<dbReference type="InterPro" id="IPR008928">
    <property type="entry name" value="6-hairpin_glycosidase_sf"/>
</dbReference>
<reference evidence="2 3" key="1">
    <citation type="submission" date="2018-12" db="EMBL/GenBank/DDBJ databases">
        <title>Hymenobacter gummosus sp. nov., isolated from a spring.</title>
        <authorList>
            <person name="Nie L."/>
        </authorList>
    </citation>
    <scope>NUCLEOTIDE SEQUENCE [LARGE SCALE GENOMIC DNA]</scope>
    <source>
        <strain evidence="2 3">KCTC 52166</strain>
    </source>
</reference>
<proteinExistence type="predicted"/>
<keyword evidence="3" id="KW-1185">Reference proteome</keyword>
<dbReference type="InterPro" id="IPR010905">
    <property type="entry name" value="Glyco_hydro_88"/>
</dbReference>
<dbReference type="InterPro" id="IPR012341">
    <property type="entry name" value="6hp_glycosidase-like_sf"/>
</dbReference>
<dbReference type="Pfam" id="PF07470">
    <property type="entry name" value="Glyco_hydro_88"/>
    <property type="match status" value="1"/>
</dbReference>
<gene>
    <name evidence="2" type="ORF">EJV47_16860</name>
</gene>
<dbReference type="GO" id="GO:0016787">
    <property type="term" value="F:hydrolase activity"/>
    <property type="evidence" value="ECO:0007669"/>
    <property type="project" value="UniProtKB-KW"/>
</dbReference>
<protein>
    <submittedName>
        <fullName evidence="2">Glycoside hydrolase family 88 protein</fullName>
    </submittedName>
</protein>
<keyword evidence="1 2" id="KW-0378">Hydrolase</keyword>
<dbReference type="EMBL" id="RXOF01000010">
    <property type="protein sequence ID" value="RTQ48233.1"/>
    <property type="molecule type" value="Genomic_DNA"/>
</dbReference>
<dbReference type="InterPro" id="IPR052043">
    <property type="entry name" value="PolySaccharide_Degr_Enz"/>
</dbReference>
<dbReference type="GO" id="GO:0005975">
    <property type="term" value="P:carbohydrate metabolic process"/>
    <property type="evidence" value="ECO:0007669"/>
    <property type="project" value="InterPro"/>
</dbReference>
<sequence length="368" mass="42273">MADSFMQLYPDTIPPERNRAARWGYEHGLMLKAIERVWQRSGERKYLDYVVKTMDYSIGPDASIRYFKMEDYNLDNINAGRVLLTLYQQPQLPRRELYRKAAETLHQQLQNQPHTSEGGYWHKKKYTNEMWLDGLYMAEPFSAEYAKLFNQPKDFDHVALQFALVEKHMVDPKTGLLYHGWDEAKTEQWANKQTGLSPNFWSRGMGWYAMALVDVLDYLPQNHPERKNLIKYLQRLAPVVAKYQDPASGGWWQVTDQGSRQGNYIETSGTCMFIYALQKGVRLGYLDKKYAAVAQKGYQGVLQKFVETKPDGALALNGTVSVGGLGGNPYRDGSYEYYLSEPIKQNDFKGVGPFIMASLEMEMAGKGK</sequence>
<dbReference type="PANTHER" id="PTHR33886:SF8">
    <property type="entry name" value="UNSATURATED RHAMNOGALACTURONAN HYDROLASE (EUROFUNG)"/>
    <property type="match status" value="1"/>
</dbReference>
<comment type="caution">
    <text evidence="2">The sequence shown here is derived from an EMBL/GenBank/DDBJ whole genome shotgun (WGS) entry which is preliminary data.</text>
</comment>
<dbReference type="OrthoDB" id="6381507at2"/>